<organism evidence="2 3">
    <name type="scientific">Spirodela intermedia</name>
    <name type="common">Intermediate duckweed</name>
    <dbReference type="NCBI Taxonomy" id="51605"/>
    <lineage>
        <taxon>Eukaryota</taxon>
        <taxon>Viridiplantae</taxon>
        <taxon>Streptophyta</taxon>
        <taxon>Embryophyta</taxon>
        <taxon>Tracheophyta</taxon>
        <taxon>Spermatophyta</taxon>
        <taxon>Magnoliopsida</taxon>
        <taxon>Liliopsida</taxon>
        <taxon>Araceae</taxon>
        <taxon>Lemnoideae</taxon>
        <taxon>Spirodela</taxon>
    </lineage>
</organism>
<reference evidence="2" key="1">
    <citation type="submission" date="2020-02" db="EMBL/GenBank/DDBJ databases">
        <authorList>
            <person name="Scholz U."/>
            <person name="Mascher M."/>
            <person name="Fiebig A."/>
        </authorList>
    </citation>
    <scope>NUCLEOTIDE SEQUENCE</scope>
</reference>
<sequence>MMYTMIYTRLDILSHAINIVIHFMVNLSKAHWHYIDIKYHFIYNIIFSGEINVQKISTEDNSADMLIKLLPILKFQHCLNLIRIYNT</sequence>
<dbReference type="OrthoDB" id="418237at2759"/>
<dbReference type="EMBL" id="LR743591">
    <property type="protein sequence ID" value="CAA2618625.1"/>
    <property type="molecule type" value="Genomic_DNA"/>
</dbReference>
<dbReference type="AlphaFoldDB" id="A0A7I8K9W7"/>
<evidence type="ECO:0000313" key="2">
    <source>
        <dbReference type="EMBL" id="CAA7394567.1"/>
    </source>
</evidence>
<protein>
    <submittedName>
        <fullName evidence="2">Uncharacterized protein</fullName>
    </submittedName>
</protein>
<evidence type="ECO:0000313" key="1">
    <source>
        <dbReference type="EMBL" id="CAA2618625.1"/>
    </source>
</evidence>
<dbReference type="Proteomes" id="UP000663760">
    <property type="component" value="Chromosome 4"/>
</dbReference>
<accession>A0A7I8K9W7</accession>
<evidence type="ECO:0000313" key="3">
    <source>
        <dbReference type="Proteomes" id="UP000663760"/>
    </source>
</evidence>
<gene>
    <name evidence="1" type="ORF">SI7747_04004792</name>
    <name evidence="2" type="ORF">SI8410_04005228</name>
</gene>
<name>A0A7I8K9W7_SPIIN</name>
<keyword evidence="3" id="KW-1185">Reference proteome</keyword>
<proteinExistence type="predicted"/>
<dbReference type="EMBL" id="LR746267">
    <property type="protein sequence ID" value="CAA7394567.1"/>
    <property type="molecule type" value="Genomic_DNA"/>
</dbReference>